<name>A0A2P1JXA2_9CAUD</name>
<protein>
    <submittedName>
        <fullName evidence="2">Uncharacterized protein</fullName>
    </submittedName>
</protein>
<sequence length="799" mass="88200">MSYGTFEASATDGFQEDQRQAEAVLALDHAIHSAKEQFGDYVALAANRREFKDRIALVKPDLMKVIAEHVMPLPRIVRKVEAELMPDFAARTAENTTISQGGFTGTVTESKVAPGNFSWEVVEDATGETYDHGSSDASVSAYADMKATINHATGQISAAIDDAPELVPEGDFEGYLDSVDQDAPAKVERHNFAAYDEDEQDPYGDDAARQDRQDFYKGEGDYAKDASRKTAKPGRGSYYDDPFSYDNGVREDDRDDGKNKDGLTEEQVKSSTKKTAAWNLICPGCKQMIATEEQTEDEDFLEDLVAVAPNGAEGIECPSCGTISDIDGETGSALLYGGKAKTANLSPIQKAFLTYCGGIPTDSALEDFIEDHMGEYTAAEFATLDDLEDDGSGDWSYFANKSSKRKTANDDTEEIVDEFTEFIGESGYFTYTIEDVYKALADWVDEEADNEKGDIVRREIEADPNSFLMYRGGSKSAGKKLADWRQDTTFQQHLLDTVGTAHVNDQELIDALQDYAGIGVMDSVGEPVPTFAKKKTAAPAKVSDPSEWSAYGVEDLVNRQNEVMYPALDRAVSQGNDELADVLQNHIDTSTEYLRSQRPSAQAKKKTADWRSPDDYIEEFTNWAGDCGIKMHTKDDIYAALKEWYEGEGNHDKAAWDSLKGSAMMNPEYFISYQSEGSKKTADMADAAIIEYGYWADANGVEDDFGTPESVHQWAIANDYDESVEEMVNGTMSIGMGYSASKKTAAIEDDFLSWLGNTNYDDMAEAVQAFEDQRGGQYTEQQIGDLYDMYADGDEDEDY</sequence>
<dbReference type="KEGG" id="vg:64766265"/>
<dbReference type="Proteomes" id="UP000241290">
    <property type="component" value="Genome"/>
</dbReference>
<evidence type="ECO:0000313" key="3">
    <source>
        <dbReference type="Proteomes" id="UP000241290"/>
    </source>
</evidence>
<evidence type="ECO:0000256" key="1">
    <source>
        <dbReference type="SAM" id="MobiDB-lite"/>
    </source>
</evidence>
<dbReference type="EMBL" id="MG962366">
    <property type="protein sequence ID" value="AVO24961.1"/>
    <property type="molecule type" value="Genomic_DNA"/>
</dbReference>
<accession>A0A2P1JXA2</accession>
<reference evidence="3" key="1">
    <citation type="submission" date="2018-02" db="EMBL/GenBank/DDBJ databases">
        <authorList>
            <person name="Cohen D.B."/>
            <person name="Kent A.D."/>
        </authorList>
    </citation>
    <scope>NUCLEOTIDE SEQUENCE [LARGE SCALE GENOMIC DNA]</scope>
</reference>
<dbReference type="RefSeq" id="YP_010059034.1">
    <property type="nucleotide sequence ID" value="NC_054724.1"/>
</dbReference>
<gene>
    <name evidence="2" type="primary">12</name>
    <name evidence="2" type="ORF">SEA_FINCH_12</name>
</gene>
<feature type="compositionally biased region" description="Basic and acidic residues" evidence="1">
    <location>
        <begin position="248"/>
        <end position="268"/>
    </location>
</feature>
<feature type="compositionally biased region" description="Basic and acidic residues" evidence="1">
    <location>
        <begin position="215"/>
        <end position="228"/>
    </location>
</feature>
<keyword evidence="3" id="KW-1185">Reference proteome</keyword>
<dbReference type="GeneID" id="64766265"/>
<evidence type="ECO:0000313" key="2">
    <source>
        <dbReference type="EMBL" id="AVO24961.1"/>
    </source>
</evidence>
<feature type="region of interest" description="Disordered" evidence="1">
    <location>
        <begin position="215"/>
        <end position="268"/>
    </location>
</feature>
<organism evidence="2 3">
    <name type="scientific">Rhodococcus phage Finch</name>
    <dbReference type="NCBI Taxonomy" id="2094144"/>
    <lineage>
        <taxon>Viruses</taxon>
        <taxon>Duplodnaviria</taxon>
        <taxon>Heunggongvirae</taxon>
        <taxon>Uroviricota</taxon>
        <taxon>Caudoviricetes</taxon>
        <taxon>Finchvirus</taxon>
        <taxon>Finchvirus finch</taxon>
    </lineage>
</organism>
<proteinExistence type="predicted"/>